<evidence type="ECO:0000256" key="1">
    <source>
        <dbReference type="ARBA" id="ARBA00022478"/>
    </source>
</evidence>
<dbReference type="InterPro" id="IPR036977">
    <property type="entry name" value="DNA_primase_Znf_CHC2"/>
</dbReference>
<keyword evidence="6" id="KW-0804">Transcription</keyword>
<keyword evidence="9" id="KW-1185">Reference proteome</keyword>
<keyword evidence="3" id="KW-0808">Transferase</keyword>
<dbReference type="InterPro" id="IPR013237">
    <property type="entry name" value="Phage_T7_Gp4_N"/>
</dbReference>
<evidence type="ECO:0000313" key="9">
    <source>
        <dbReference type="Proteomes" id="UP000636811"/>
    </source>
</evidence>
<dbReference type="Pfam" id="PF13362">
    <property type="entry name" value="Toprim_3"/>
    <property type="match status" value="1"/>
</dbReference>
<evidence type="ECO:0000256" key="3">
    <source>
        <dbReference type="ARBA" id="ARBA00022679"/>
    </source>
</evidence>
<evidence type="ECO:0000256" key="5">
    <source>
        <dbReference type="ARBA" id="ARBA00022705"/>
    </source>
</evidence>
<evidence type="ECO:0000256" key="6">
    <source>
        <dbReference type="ARBA" id="ARBA00023163"/>
    </source>
</evidence>
<reference evidence="8 9" key="1">
    <citation type="submission" date="2020-11" db="EMBL/GenBank/DDBJ databases">
        <title>Taxonomic investigation of Rahnella strains.</title>
        <authorList>
            <person name="Lee S.D."/>
        </authorList>
    </citation>
    <scope>NUCLEOTIDE SEQUENCE [LARGE SCALE GENOMIC DNA]</scope>
    <source>
        <strain evidence="8 9">SAP-17</strain>
    </source>
</reference>
<proteinExistence type="predicted"/>
<dbReference type="RefSeq" id="WP_195813915.1">
    <property type="nucleotide sequence ID" value="NZ_JADOBI010000003.1"/>
</dbReference>
<dbReference type="Proteomes" id="UP000636811">
    <property type="component" value="Unassembled WGS sequence"/>
</dbReference>
<dbReference type="Pfam" id="PF06048">
    <property type="entry name" value="DUF927"/>
    <property type="match status" value="1"/>
</dbReference>
<keyword evidence="5" id="KW-0235">DNA replication</keyword>
<dbReference type="SUPFAM" id="SSF57783">
    <property type="entry name" value="Zinc beta-ribbon"/>
    <property type="match status" value="1"/>
</dbReference>
<evidence type="ECO:0000259" key="7">
    <source>
        <dbReference type="SMART" id="SM00778"/>
    </source>
</evidence>
<dbReference type="Gene3D" id="3.90.580.10">
    <property type="entry name" value="Zinc finger, CHC2-type domain"/>
    <property type="match status" value="1"/>
</dbReference>
<keyword evidence="4" id="KW-0548">Nucleotidyltransferase</keyword>
<dbReference type="Pfam" id="PF08273">
    <property type="entry name" value="Zn_Ribbon_Prim"/>
    <property type="match status" value="1"/>
</dbReference>
<dbReference type="InterPro" id="IPR006171">
    <property type="entry name" value="TOPRIM_dom"/>
</dbReference>
<dbReference type="InterPro" id="IPR009270">
    <property type="entry name" value="DUF927"/>
</dbReference>
<keyword evidence="2" id="KW-0639">Primosome</keyword>
<evidence type="ECO:0000256" key="2">
    <source>
        <dbReference type="ARBA" id="ARBA00022515"/>
    </source>
</evidence>
<dbReference type="SMART" id="SM00778">
    <property type="entry name" value="Prim_Zn_Ribbon"/>
    <property type="match status" value="1"/>
</dbReference>
<evidence type="ECO:0000256" key="4">
    <source>
        <dbReference type="ARBA" id="ARBA00022695"/>
    </source>
</evidence>
<name>A0ABS0E500_9GAMM</name>
<gene>
    <name evidence="8" type="ORF">IV433_06675</name>
</gene>
<keyword evidence="1" id="KW-0240">DNA-directed RNA polymerase</keyword>
<organism evidence="8 9">
    <name type="scientific">Rahnella laticis</name>
    <dbReference type="NCBI Taxonomy" id="2787622"/>
    <lineage>
        <taxon>Bacteria</taxon>
        <taxon>Pseudomonadati</taxon>
        <taxon>Pseudomonadota</taxon>
        <taxon>Gammaproteobacteria</taxon>
        <taxon>Enterobacterales</taxon>
        <taxon>Yersiniaceae</taxon>
        <taxon>Rahnella</taxon>
    </lineage>
</organism>
<protein>
    <submittedName>
        <fullName evidence="8">DUF927 domain-containing protein</fullName>
    </submittedName>
</protein>
<accession>A0ABS0E500</accession>
<sequence>MKTIDAIRQTTEQARHRWHSVLNTLSIDVPASASHHASCPACGGEDRFRFDNLEGRGTYFCNQCGAGDGLDLVMKVKDCPAKKAAELVASTLKKTVNAPAIKLTVKAVPFAGTYARMLSLSSQGESDYLKQKGLNHFSFPILAAGQILLGLTDDSGEITAAQTIRPDGAKCLLKGSEKKGAFYLVPCEQDTPQTVILAEGLATALSASLIRPDALCVVAIDAGNLLPVAEIMRRKHPQAKIIIAADNDVYPDKSNIGMLAAEKAAEAVSGWIALPPTLDKSDWDDHRQQHGITRCAAAFNASLYQPQEHAMKNAFPLKPYVDVRPDGLYWIEPSTNIHSGERIDRESWLSNPIDVIGIGASETERYLILEAIPAGDMASHIEAMPMSEVGEREGWARLRRNGLRVTAKGNLRAILADHLSQSKSNQQWSVTDSTGWQCGAYLMPDGTLIGEPATPVFFNGKSGTAKGYGVKGTPDSWRDNVAALARGNPSMMLAIGCALTAPLIGLVGADGFGVHLFGGSSSGKTTTGNAATSLYGEPEALKLTWNSTALGLINEAAAHNDGFMPLDEIGQGSNRRAVAESAYALFNGVGKIQGAKEGGNRDLKRWRAMAFSTGETDLESYLSAEGHKVNAGQLVRLLNVPISKASQFHHYADGQAHAAAMCDACNTNYGATGRAWIAFLASQKKRFIRETALIYQRQWLAGLDVSAGEQVKRVAVRFSLLETAMVLATPFTRWPVEEAHDALQQSFNAWVNEFGMENREVKTWVESTDYFLQRFGKSRYLDYYNHSQREDSVKDLAGYWVTHPSGEGLIYHTWPEVFRNEIAKGFNPTAVAQGLADVGMLEKPLKGISKKTLSINGKQERFVVLRRSSSEGKETE</sequence>
<dbReference type="EMBL" id="JADOBI010000003">
    <property type="protein sequence ID" value="MBF7979095.1"/>
    <property type="molecule type" value="Genomic_DNA"/>
</dbReference>
<evidence type="ECO:0000313" key="8">
    <source>
        <dbReference type="EMBL" id="MBF7979095.1"/>
    </source>
</evidence>
<feature type="domain" description="DNA primase/helicase Gp4 N-terminal Bacteriophage T7-like" evidence="7">
    <location>
        <begin position="34"/>
        <end position="70"/>
    </location>
</feature>
<comment type="caution">
    <text evidence="8">The sequence shown here is derived from an EMBL/GenBank/DDBJ whole genome shotgun (WGS) entry which is preliminary data.</text>
</comment>